<gene>
    <name evidence="1" type="ORF">SDC9_180547</name>
</gene>
<organism evidence="1">
    <name type="scientific">bioreactor metagenome</name>
    <dbReference type="NCBI Taxonomy" id="1076179"/>
    <lineage>
        <taxon>unclassified sequences</taxon>
        <taxon>metagenomes</taxon>
        <taxon>ecological metagenomes</taxon>
    </lineage>
</organism>
<dbReference type="AlphaFoldDB" id="A0A645HAD2"/>
<protein>
    <submittedName>
        <fullName evidence="1">Uncharacterized protein</fullName>
    </submittedName>
</protein>
<name>A0A645HAD2_9ZZZZ</name>
<proteinExistence type="predicted"/>
<evidence type="ECO:0000313" key="1">
    <source>
        <dbReference type="EMBL" id="MPN33064.1"/>
    </source>
</evidence>
<accession>A0A645HAD2</accession>
<reference evidence="1" key="1">
    <citation type="submission" date="2019-08" db="EMBL/GenBank/DDBJ databases">
        <authorList>
            <person name="Kucharzyk K."/>
            <person name="Murdoch R.W."/>
            <person name="Higgins S."/>
            <person name="Loffler F."/>
        </authorList>
    </citation>
    <scope>NUCLEOTIDE SEQUENCE</scope>
</reference>
<dbReference type="EMBL" id="VSSQ01085385">
    <property type="protein sequence ID" value="MPN33064.1"/>
    <property type="molecule type" value="Genomic_DNA"/>
</dbReference>
<comment type="caution">
    <text evidence="1">The sequence shown here is derived from an EMBL/GenBank/DDBJ whole genome shotgun (WGS) entry which is preliminary data.</text>
</comment>
<sequence>MKIEQYVMAYRVEQDRLRAFMPEEYESLRPVLRINAEIRSGKEESVYVEFNTPVAAFGKRGWLNIANWESPITDISYRKDGKATTFISPFLKITYTGVGIEGGCPAEKDNDGCFFIGDKTEFREKEIIDVNKEFCDCEFEWTFAEGNAKGISVGDKTVAVEPTAKEKAYDRQELSAETAAAIACKQIAGAYVVKFNR</sequence>